<dbReference type="SMART" id="SM00530">
    <property type="entry name" value="HTH_XRE"/>
    <property type="match status" value="1"/>
</dbReference>
<name>A0A0R1V1Y7_9LACO</name>
<dbReference type="PANTHER" id="PTHR46558:SF11">
    <property type="entry name" value="HTH-TYPE TRANSCRIPTIONAL REGULATOR XRE"/>
    <property type="match status" value="1"/>
</dbReference>
<evidence type="ECO:0000256" key="1">
    <source>
        <dbReference type="ARBA" id="ARBA00023125"/>
    </source>
</evidence>
<dbReference type="STRING" id="1423801.FD50_GL002037"/>
<dbReference type="PATRIC" id="fig|1423801.4.peg.2081"/>
<dbReference type="OrthoDB" id="9812495at2"/>
<dbReference type="Gene3D" id="1.10.260.40">
    <property type="entry name" value="lambda repressor-like DNA-binding domains"/>
    <property type="match status" value="1"/>
</dbReference>
<dbReference type="AlphaFoldDB" id="A0A0R1V1Y7"/>
<dbReference type="InterPro" id="IPR010982">
    <property type="entry name" value="Lambda_DNA-bd_dom_sf"/>
</dbReference>
<reference evidence="3 4" key="1">
    <citation type="journal article" date="2015" name="Genome Announc.">
        <title>Expanding the biotechnology potential of lactobacilli through comparative genomics of 213 strains and associated genera.</title>
        <authorList>
            <person name="Sun Z."/>
            <person name="Harris H.M."/>
            <person name="McCann A."/>
            <person name="Guo C."/>
            <person name="Argimon S."/>
            <person name="Zhang W."/>
            <person name="Yang X."/>
            <person name="Jeffery I.B."/>
            <person name="Cooney J.C."/>
            <person name="Kagawa T.F."/>
            <person name="Liu W."/>
            <person name="Song Y."/>
            <person name="Salvetti E."/>
            <person name="Wrobel A."/>
            <person name="Rasinkangas P."/>
            <person name="Parkhill J."/>
            <person name="Rea M.C."/>
            <person name="O'Sullivan O."/>
            <person name="Ritari J."/>
            <person name="Douillard F.P."/>
            <person name="Paul Ross R."/>
            <person name="Yang R."/>
            <person name="Briner A.E."/>
            <person name="Felis G.E."/>
            <person name="de Vos W.M."/>
            <person name="Barrangou R."/>
            <person name="Klaenhammer T.R."/>
            <person name="Caufield P.W."/>
            <person name="Cui Y."/>
            <person name="Zhang H."/>
            <person name="O'Toole P.W."/>
        </authorList>
    </citation>
    <scope>NUCLEOTIDE SEQUENCE [LARGE SCALE GENOMIC DNA]</scope>
    <source>
        <strain evidence="3 4">DSM 16230</strain>
    </source>
</reference>
<dbReference type="EMBL" id="AZFQ01000055">
    <property type="protein sequence ID" value="KRL96757.1"/>
    <property type="molecule type" value="Genomic_DNA"/>
</dbReference>
<dbReference type="Proteomes" id="UP000051166">
    <property type="component" value="Unassembled WGS sequence"/>
</dbReference>
<comment type="caution">
    <text evidence="3">The sequence shown here is derived from an EMBL/GenBank/DDBJ whole genome shotgun (WGS) entry which is preliminary data.</text>
</comment>
<dbReference type="PANTHER" id="PTHR46558">
    <property type="entry name" value="TRACRIPTIONAL REGULATORY PROTEIN-RELATED-RELATED"/>
    <property type="match status" value="1"/>
</dbReference>
<evidence type="ECO:0000313" key="4">
    <source>
        <dbReference type="Proteomes" id="UP000051166"/>
    </source>
</evidence>
<dbReference type="InterPro" id="IPR001387">
    <property type="entry name" value="Cro/C1-type_HTH"/>
</dbReference>
<evidence type="ECO:0000313" key="3">
    <source>
        <dbReference type="EMBL" id="KRL96757.1"/>
    </source>
</evidence>
<dbReference type="SUPFAM" id="SSF47413">
    <property type="entry name" value="lambda repressor-like DNA-binding domains"/>
    <property type="match status" value="1"/>
</dbReference>
<gene>
    <name evidence="3" type="ORF">FD50_GL002037</name>
</gene>
<sequence length="373" mass="42663">MQLYIGPVLTAQRKQKGITQQQLADFIGVSKAAVSKWETGQTYPDITLLPALAAYFDLRIDDLLNYQPQLSAKEIQTIYAALKTSFETETAEEVLRKIHSFVRRYYACYPFIQQMGLLLLNHYDLLPGKDEPEKLQHYVSEAKDLFIHVFKNAKELTLIKQANDFAGYAQLMLGNNEEVFALLGRRTPACLPVENLIAAAFQRQNNLEAAQAIYQSSLFQYLTIMVGQFCNYLQVLLNEPKRFAQTYQHAQDITHSFHFETLHPVAMMNLQLSAAAGFAQQRETTALFEVLTEFVSIFTATKFPVKLHGDRYFDLIDDWLEHLDIGSQLPRDPAQVQSSLKNFVLQGTVFAPYKDDPRMIALCQQLKEPKNYE</sequence>
<protein>
    <recommendedName>
        <fullName evidence="2">HTH cro/C1-type domain-containing protein</fullName>
    </recommendedName>
</protein>
<evidence type="ECO:0000259" key="2">
    <source>
        <dbReference type="PROSITE" id="PS50943"/>
    </source>
</evidence>
<dbReference type="PROSITE" id="PS50943">
    <property type="entry name" value="HTH_CROC1"/>
    <property type="match status" value="1"/>
</dbReference>
<accession>A0A0R1V1Y7</accession>
<dbReference type="Pfam" id="PF01381">
    <property type="entry name" value="HTH_3"/>
    <property type="match status" value="1"/>
</dbReference>
<dbReference type="RefSeq" id="WP_056961961.1">
    <property type="nucleotide sequence ID" value="NZ_AZFQ01000055.1"/>
</dbReference>
<dbReference type="GeneID" id="98309252"/>
<keyword evidence="4" id="KW-1185">Reference proteome</keyword>
<feature type="domain" description="HTH cro/C1-type" evidence="2">
    <location>
        <begin position="9"/>
        <end position="63"/>
    </location>
</feature>
<proteinExistence type="predicted"/>
<dbReference type="CDD" id="cd00093">
    <property type="entry name" value="HTH_XRE"/>
    <property type="match status" value="1"/>
</dbReference>
<organism evidence="3 4">
    <name type="scientific">Liquorilactobacillus satsumensis DSM 16230 = JCM 12392</name>
    <dbReference type="NCBI Taxonomy" id="1423801"/>
    <lineage>
        <taxon>Bacteria</taxon>
        <taxon>Bacillati</taxon>
        <taxon>Bacillota</taxon>
        <taxon>Bacilli</taxon>
        <taxon>Lactobacillales</taxon>
        <taxon>Lactobacillaceae</taxon>
        <taxon>Liquorilactobacillus</taxon>
    </lineage>
</organism>
<dbReference type="GO" id="GO:0003677">
    <property type="term" value="F:DNA binding"/>
    <property type="evidence" value="ECO:0007669"/>
    <property type="project" value="UniProtKB-KW"/>
</dbReference>
<keyword evidence="1" id="KW-0238">DNA-binding</keyword>